<keyword evidence="3" id="KW-1185">Reference proteome</keyword>
<evidence type="ECO:0008006" key="4">
    <source>
        <dbReference type="Google" id="ProtNLM"/>
    </source>
</evidence>
<dbReference type="InterPro" id="IPR026487">
    <property type="entry name" value="CHP04141"/>
</dbReference>
<evidence type="ECO:0000256" key="1">
    <source>
        <dbReference type="SAM" id="MobiDB-lite"/>
    </source>
</evidence>
<dbReference type="OrthoDB" id="3323334at2"/>
<dbReference type="Proteomes" id="UP000317378">
    <property type="component" value="Unassembled WGS sequence"/>
</dbReference>
<organism evidence="2 3">
    <name type="scientific">Streptomyces sporangiiformans</name>
    <dbReference type="NCBI Taxonomy" id="2315329"/>
    <lineage>
        <taxon>Bacteria</taxon>
        <taxon>Bacillati</taxon>
        <taxon>Actinomycetota</taxon>
        <taxon>Actinomycetes</taxon>
        <taxon>Kitasatosporales</taxon>
        <taxon>Streptomycetaceae</taxon>
        <taxon>Streptomyces</taxon>
    </lineage>
</organism>
<proteinExistence type="predicted"/>
<gene>
    <name evidence="2" type="ORF">FGD71_001085</name>
</gene>
<protein>
    <recommendedName>
        <fullName evidence="4">Sporadically distributed protein, TIGR04141 family</fullName>
    </recommendedName>
</protein>
<evidence type="ECO:0000313" key="3">
    <source>
        <dbReference type="Proteomes" id="UP000317378"/>
    </source>
</evidence>
<feature type="compositionally biased region" description="Polar residues" evidence="1">
    <location>
        <begin position="7"/>
        <end position="24"/>
    </location>
</feature>
<evidence type="ECO:0000313" key="2">
    <source>
        <dbReference type="EMBL" id="TPQ23991.1"/>
    </source>
</evidence>
<reference evidence="2 3" key="1">
    <citation type="submission" date="2019-06" db="EMBL/GenBank/DDBJ databases">
        <title>Streptomyces sporangiiformans sp. nov., a novel actinomycete isolated from soil in Mount Song.</title>
        <authorList>
            <person name="Han L."/>
        </authorList>
    </citation>
    <scope>NUCLEOTIDE SEQUENCE [LARGE SCALE GENOMIC DNA]</scope>
    <source>
        <strain evidence="2 3">NEAU-SSA 1</strain>
    </source>
</reference>
<dbReference type="EMBL" id="VCHX02000026">
    <property type="protein sequence ID" value="TPQ23991.1"/>
    <property type="molecule type" value="Genomic_DNA"/>
</dbReference>
<feature type="region of interest" description="Disordered" evidence="1">
    <location>
        <begin position="1"/>
        <end position="29"/>
    </location>
</feature>
<dbReference type="NCBIfam" id="TIGR04141">
    <property type="entry name" value="TIGR04141 family sporadically distributed protein"/>
    <property type="match status" value="1"/>
</dbReference>
<sequence>MTGPQEGATTVPLTRDTAQPQHNTGHTRRSTIYLLQDTGTESADLRAALNLRYERDHGFAVEDVTTGGVPGLLCHGVIGRHRPPDWTAAVDTLTGRKPSVVNRTAACALLLPVDGEVFALTFGMGHLLLDQSRISPGFGFNFVLRAAQPDAIRQVTHSLMDARGRTDRSSAAQGQHIRTFPIEEYGEVVSRLVGAIGSTELTIGRGRRRTAQIAGTDALKIHLGSQPADLLQDLAEIREILARQSPVPDFEAIARVRPLRPGDPRRETLDDRLDDLLGGGADTGSLALTVPAACLDQEDGAMSYRVKVRSERELLHSLDLDGVLGLLDGVQPGKRLAALSDGYIQMHKDEEGSDPISAQVKAHKWLAAEISLGSSRYFHHAGRWFEIGDQYLEGIRREVDALLTTRAGVTLFDWTSAYKEEKDYNEEARKHGYVCLDRKLIRTAQHPHGFEAADLLGEDGTLIHVKRAESSAPLSHLFSQGRVSADALRFDAEARSEFVGRVRSQDPDHPISDDFTPTKVVYAISLKSGKPLTTQNLFTFAQMSLLHAARALRAQGIDVAVLDIPTIVDEPRP</sequence>
<dbReference type="AlphaFoldDB" id="A0A505DRN2"/>
<name>A0A505DRN2_9ACTN</name>
<accession>A0A505DRN2</accession>
<dbReference type="Pfam" id="PF19614">
    <property type="entry name" value="DUF6119"/>
    <property type="match status" value="1"/>
</dbReference>
<comment type="caution">
    <text evidence="2">The sequence shown here is derived from an EMBL/GenBank/DDBJ whole genome shotgun (WGS) entry which is preliminary data.</text>
</comment>